<keyword evidence="1" id="KW-1133">Transmembrane helix</keyword>
<accession>A0A9X8DM66</accession>
<feature type="transmembrane region" description="Helical" evidence="1">
    <location>
        <begin position="291"/>
        <end position="310"/>
    </location>
</feature>
<gene>
    <name evidence="2" type="ORF">DYB28_011432</name>
</gene>
<dbReference type="Proteomes" id="UP000275652">
    <property type="component" value="Unassembled WGS sequence"/>
</dbReference>
<evidence type="ECO:0000256" key="1">
    <source>
        <dbReference type="SAM" id="Phobius"/>
    </source>
</evidence>
<dbReference type="AlphaFoldDB" id="A0A9X8DM66"/>
<keyword evidence="1" id="KW-0812">Transmembrane</keyword>
<reference evidence="2 3" key="1">
    <citation type="journal article" date="2018" name="J. Invertebr. Pathol.">
        <title>New genotyping method for the causative agent of crayfish plague (Aphanomyces astaci) based on whole genome data.</title>
        <authorList>
            <person name="Minardi D."/>
            <person name="Studholme D.J."/>
            <person name="van der Giezen M."/>
            <person name="Pretto T."/>
            <person name="Oidtmann B."/>
        </authorList>
    </citation>
    <scope>NUCLEOTIDE SEQUENCE [LARGE SCALE GENOMIC DNA]</scope>
    <source>
        <strain evidence="2 3">KB13</strain>
    </source>
</reference>
<evidence type="ECO:0000313" key="3">
    <source>
        <dbReference type="Proteomes" id="UP000275652"/>
    </source>
</evidence>
<organism evidence="2 3">
    <name type="scientific">Aphanomyces astaci</name>
    <name type="common">Crayfish plague agent</name>
    <dbReference type="NCBI Taxonomy" id="112090"/>
    <lineage>
        <taxon>Eukaryota</taxon>
        <taxon>Sar</taxon>
        <taxon>Stramenopiles</taxon>
        <taxon>Oomycota</taxon>
        <taxon>Saprolegniomycetes</taxon>
        <taxon>Saprolegniales</taxon>
        <taxon>Verrucalvaceae</taxon>
        <taxon>Aphanomyces</taxon>
    </lineage>
</organism>
<feature type="transmembrane region" description="Helical" evidence="1">
    <location>
        <begin position="110"/>
        <end position="133"/>
    </location>
</feature>
<protein>
    <submittedName>
        <fullName evidence="2">Uncharacterized protein</fullName>
    </submittedName>
</protein>
<evidence type="ECO:0000313" key="2">
    <source>
        <dbReference type="EMBL" id="RLN99908.1"/>
    </source>
</evidence>
<feature type="transmembrane region" description="Helical" evidence="1">
    <location>
        <begin position="322"/>
        <end position="346"/>
    </location>
</feature>
<name>A0A9X8DM66_APHAT</name>
<comment type="caution">
    <text evidence="2">The sequence shown here is derived from an EMBL/GenBank/DDBJ whole genome shotgun (WGS) entry which is preliminary data.</text>
</comment>
<keyword evidence="1" id="KW-0472">Membrane</keyword>
<feature type="transmembrane region" description="Helical" evidence="1">
    <location>
        <begin position="262"/>
        <end position="285"/>
    </location>
</feature>
<proteinExistence type="predicted"/>
<sequence length="385" mass="42752">MKTILANQIDCQTIDKYTVVYDRQPCLDEMSSQLPPLRLDMRPDLKDVNLKGIQAVASNECSSVGSEVNLIDDRTPSKADITHTPTTKVTMVATGSSESPLLTYKTRTNVVFACLQPMVIVGYFILFHGIAAIHPKKNHPTILDSKHVVIGAVAYSSCECSKWMFEWLAQTFRGGTLKDGAMYPWGTVGAVVCTCLDDVVRMLFVWVGCSSFTFGSAFSFGLGWGCVELTCHVVSFVSVYLHRSWSFHDATRLQRMLTREGIRHYSVVVLVHHFFSVACGVGAALVAFQSYLHSNVIVLIVVLLRVIGFVAQSESLRRRGSVWTSSLVLFVLQAAVLVLGMSLWQWGRRHHSTHSSTMSRHGHHKGHHPSTPSFVYFTARRRGAG</sequence>
<dbReference type="EMBL" id="QUTI01044885">
    <property type="protein sequence ID" value="RLN99908.1"/>
    <property type="molecule type" value="Genomic_DNA"/>
</dbReference>